<evidence type="ECO:0000313" key="3">
    <source>
        <dbReference type="Proteomes" id="UP001160390"/>
    </source>
</evidence>
<dbReference type="EMBL" id="CABFNP030001292">
    <property type="protein sequence ID" value="CAI6097553.1"/>
    <property type="molecule type" value="Genomic_DNA"/>
</dbReference>
<dbReference type="InterPro" id="IPR002018">
    <property type="entry name" value="CarbesteraseB"/>
</dbReference>
<dbReference type="Proteomes" id="UP001160390">
    <property type="component" value="Unassembled WGS sequence"/>
</dbReference>
<dbReference type="InterPro" id="IPR050309">
    <property type="entry name" value="Type-B_Carboxylest/Lipase"/>
</dbReference>
<dbReference type="Gene3D" id="3.40.50.1820">
    <property type="entry name" value="alpha/beta hydrolase"/>
    <property type="match status" value="3"/>
</dbReference>
<keyword evidence="3" id="KW-1185">Reference proteome</keyword>
<feature type="domain" description="Carboxylesterase type B" evidence="1">
    <location>
        <begin position="120"/>
        <end position="192"/>
    </location>
</feature>
<evidence type="ECO:0000259" key="1">
    <source>
        <dbReference type="Pfam" id="PF00135"/>
    </source>
</evidence>
<dbReference type="SUPFAM" id="SSF53474">
    <property type="entry name" value="alpha/beta-Hydrolases"/>
    <property type="match status" value="1"/>
</dbReference>
<proteinExistence type="predicted"/>
<comment type="caution">
    <text evidence="2">The sequence shown here is derived from an EMBL/GenBank/DDBJ whole genome shotgun (WGS) entry which is preliminary data.</text>
</comment>
<gene>
    <name evidence="2" type="ORF">CCHLO57077_00008749</name>
</gene>
<protein>
    <recommendedName>
        <fullName evidence="1">Carboxylesterase type B domain-containing protein</fullName>
    </recommendedName>
</protein>
<dbReference type="AlphaFoldDB" id="A0AA35MI15"/>
<dbReference type="PANTHER" id="PTHR11559">
    <property type="entry name" value="CARBOXYLESTERASE"/>
    <property type="match status" value="1"/>
</dbReference>
<feature type="domain" description="Carboxylesterase type B" evidence="1">
    <location>
        <begin position="12"/>
        <end position="106"/>
    </location>
</feature>
<evidence type="ECO:0000313" key="2">
    <source>
        <dbReference type="EMBL" id="CAI6097553.1"/>
    </source>
</evidence>
<name>A0AA35MI15_9HYPO</name>
<dbReference type="Pfam" id="PF00135">
    <property type="entry name" value="COesterase"/>
    <property type="match status" value="2"/>
</dbReference>
<accession>A0AA35MI15</accession>
<sequence length="377" mass="42099">MSLNTITIEHELLGTVTGIEAGPHVMQFLGIKYALIRGRFEESLLFEQSQGDATRYGPACPQAANALQVEQDHLIQKAFPLLGDMPVESETECLNLNITIPRDIPTGTKLPDYPDKAYWLSYRTNTFGFLASSELREAGYYGNYGIKDQLNVFVWIKKFIAGFGGDPENVTVMANEAYAKVVDCLGLRDLSPKQRVEKLRTIPHKEIIDKVPENIPNRPVIDDDMAFHRIVALLTDIGFYAPLEIAARGWPNTHGRYLYHFNAPNAFPGPLQGKASHVLDVAYAFQNYNDYLSPSDVCIARGFGLAIVRFANKGQPGWPAWSEDAIKDPGVFGRATDPDTTFGTTGKPQRRPFIPSLLEEYSHNVFWAALQKFLKGE</sequence>
<dbReference type="InterPro" id="IPR029058">
    <property type="entry name" value="AB_hydrolase_fold"/>
</dbReference>
<reference evidence="2" key="1">
    <citation type="submission" date="2023-01" db="EMBL/GenBank/DDBJ databases">
        <authorList>
            <person name="Piombo E."/>
        </authorList>
    </citation>
    <scope>NUCLEOTIDE SEQUENCE</scope>
</reference>
<organism evidence="2 3">
    <name type="scientific">Clonostachys chloroleuca</name>
    <dbReference type="NCBI Taxonomy" id="1926264"/>
    <lineage>
        <taxon>Eukaryota</taxon>
        <taxon>Fungi</taxon>
        <taxon>Dikarya</taxon>
        <taxon>Ascomycota</taxon>
        <taxon>Pezizomycotina</taxon>
        <taxon>Sordariomycetes</taxon>
        <taxon>Hypocreomycetidae</taxon>
        <taxon>Hypocreales</taxon>
        <taxon>Bionectriaceae</taxon>
        <taxon>Clonostachys</taxon>
    </lineage>
</organism>